<gene>
    <name evidence="1" type="ORF">V7S74_08755</name>
</gene>
<comment type="caution">
    <text evidence="1">The sequence shown here is derived from an EMBL/GenBank/DDBJ whole genome shotgun (WGS) entry which is preliminary data.</text>
</comment>
<dbReference type="Proteomes" id="UP001623559">
    <property type="component" value="Unassembled WGS sequence"/>
</dbReference>
<proteinExistence type="predicted"/>
<accession>A0ABW8SWM7</accession>
<protein>
    <submittedName>
        <fullName evidence="1">Uncharacterized protein</fullName>
    </submittedName>
</protein>
<evidence type="ECO:0000313" key="2">
    <source>
        <dbReference type="Proteomes" id="UP001623559"/>
    </source>
</evidence>
<name>A0ABW8SWM7_9BACT</name>
<sequence>MGIISFLKSIFNKQETIEAEYYEDDDVDNNSEDIEDSIPEPVFVASQEEINNLNKMENKINLKQSIIDEIDMYTSKNLESEGFQDCISNNDLLNRDNNISLIKAGFKNLLNKSIADLDIRVFEIKQRIKTYESAGMTESITKFSNALSEYELFADSLKNILNDEVQLLEKLNYCILSYEIGFTNGLRNNDNELI</sequence>
<organism evidence="1 2">
    <name type="scientific">Aquirufa novilacunae</name>
    <dbReference type="NCBI Taxonomy" id="3139305"/>
    <lineage>
        <taxon>Bacteria</taxon>
        <taxon>Pseudomonadati</taxon>
        <taxon>Bacteroidota</taxon>
        <taxon>Cytophagia</taxon>
        <taxon>Cytophagales</taxon>
        <taxon>Flectobacillaceae</taxon>
        <taxon>Aquirufa</taxon>
    </lineage>
</organism>
<dbReference type="EMBL" id="JBEWZG010000003">
    <property type="protein sequence ID" value="MFL0206830.1"/>
    <property type="molecule type" value="Genomic_DNA"/>
</dbReference>
<evidence type="ECO:0000313" key="1">
    <source>
        <dbReference type="EMBL" id="MFL0206830.1"/>
    </source>
</evidence>
<dbReference type="RefSeq" id="WP_406778377.1">
    <property type="nucleotide sequence ID" value="NZ_JBEWZG010000003.1"/>
</dbReference>
<reference evidence="1 2" key="1">
    <citation type="submission" date="2024-07" db="EMBL/GenBank/DDBJ databases">
        <authorList>
            <person name="Pitt A."/>
            <person name="Hahn M.W."/>
        </authorList>
    </citation>
    <scope>NUCLEOTIDE SEQUENCE [LARGE SCALE GENOMIC DNA]</scope>
    <source>
        <strain evidence="1 2">2-AUSEE-184A6</strain>
    </source>
</reference>